<dbReference type="KEGG" id="gtt:GUITHDRAFT_143758"/>
<name>L1ISA8_GUITC</name>
<dbReference type="PANTHER" id="PTHR46708:SF2">
    <property type="entry name" value="FIBRONECTIN TYPE-III DOMAIN-CONTAINING PROTEIN"/>
    <property type="match status" value="1"/>
</dbReference>
<protein>
    <recommendedName>
        <fullName evidence="2">Fibronectin type-III domain-containing protein</fullName>
    </recommendedName>
</protein>
<dbReference type="EMBL" id="JH993042">
    <property type="protein sequence ID" value="EKX39156.1"/>
    <property type="molecule type" value="Genomic_DNA"/>
</dbReference>
<dbReference type="InterPro" id="IPR003961">
    <property type="entry name" value="FN3_dom"/>
</dbReference>
<evidence type="ECO:0000256" key="1">
    <source>
        <dbReference type="ARBA" id="ARBA00022737"/>
    </source>
</evidence>
<dbReference type="CDD" id="cd00063">
    <property type="entry name" value="FN3"/>
    <property type="match status" value="2"/>
</dbReference>
<keyword evidence="1" id="KW-0677">Repeat</keyword>
<accession>L1ISA8</accession>
<dbReference type="Gene3D" id="2.60.40.10">
    <property type="entry name" value="Immunoglobulins"/>
    <property type="match status" value="3"/>
</dbReference>
<dbReference type="HOGENOM" id="CLU_545707_0_0_1"/>
<gene>
    <name evidence="3" type="ORF">GUITHDRAFT_143758</name>
</gene>
<dbReference type="InterPro" id="IPR013783">
    <property type="entry name" value="Ig-like_fold"/>
</dbReference>
<reference evidence="5" key="2">
    <citation type="submission" date="2012-11" db="EMBL/GenBank/DDBJ databases">
        <authorList>
            <person name="Kuo A."/>
            <person name="Curtis B.A."/>
            <person name="Tanifuji G."/>
            <person name="Burki F."/>
            <person name="Gruber A."/>
            <person name="Irimia M."/>
            <person name="Maruyama S."/>
            <person name="Arias M.C."/>
            <person name="Ball S.G."/>
            <person name="Gile G.H."/>
            <person name="Hirakawa Y."/>
            <person name="Hopkins J.F."/>
            <person name="Rensing S.A."/>
            <person name="Schmutz J."/>
            <person name="Symeonidi A."/>
            <person name="Elias M."/>
            <person name="Eveleigh R.J."/>
            <person name="Herman E.K."/>
            <person name="Klute M.J."/>
            <person name="Nakayama T."/>
            <person name="Obornik M."/>
            <person name="Reyes-Prieto A."/>
            <person name="Armbrust E.V."/>
            <person name="Aves S.J."/>
            <person name="Beiko R.G."/>
            <person name="Coutinho P."/>
            <person name="Dacks J.B."/>
            <person name="Durnford D.G."/>
            <person name="Fast N.M."/>
            <person name="Green B.R."/>
            <person name="Grisdale C."/>
            <person name="Hempe F."/>
            <person name="Henrissat B."/>
            <person name="Hoppner M.P."/>
            <person name="Ishida K.-I."/>
            <person name="Kim E."/>
            <person name="Koreny L."/>
            <person name="Kroth P.G."/>
            <person name="Liu Y."/>
            <person name="Malik S.-B."/>
            <person name="Maier U.G."/>
            <person name="McRose D."/>
            <person name="Mock T."/>
            <person name="Neilson J.A."/>
            <person name="Onodera N.T."/>
            <person name="Poole A.M."/>
            <person name="Pritham E.J."/>
            <person name="Richards T.A."/>
            <person name="Rocap G."/>
            <person name="Roy S.W."/>
            <person name="Sarai C."/>
            <person name="Schaack S."/>
            <person name="Shirato S."/>
            <person name="Slamovits C.H."/>
            <person name="Spencer D.F."/>
            <person name="Suzuki S."/>
            <person name="Worden A.Z."/>
            <person name="Zauner S."/>
            <person name="Barry K."/>
            <person name="Bell C."/>
            <person name="Bharti A.K."/>
            <person name="Crow J.A."/>
            <person name="Grimwood J."/>
            <person name="Kramer R."/>
            <person name="Lindquist E."/>
            <person name="Lucas S."/>
            <person name="Salamov A."/>
            <person name="McFadden G.I."/>
            <person name="Lane C.E."/>
            <person name="Keeling P.J."/>
            <person name="Gray M.W."/>
            <person name="Grigoriev I.V."/>
            <person name="Archibald J.M."/>
        </authorList>
    </citation>
    <scope>NUCLEOTIDE SEQUENCE</scope>
    <source>
        <strain evidence="5">CCMP2712</strain>
    </source>
</reference>
<dbReference type="SUPFAM" id="SSF49265">
    <property type="entry name" value="Fibronectin type III"/>
    <property type="match status" value="2"/>
</dbReference>
<dbReference type="InterPro" id="IPR050991">
    <property type="entry name" value="ECM_Regulatory_Proteins"/>
</dbReference>
<evidence type="ECO:0000313" key="4">
    <source>
        <dbReference type="EnsemblProtists" id="EKX39156"/>
    </source>
</evidence>
<keyword evidence="5" id="KW-1185">Reference proteome</keyword>
<organism evidence="3">
    <name type="scientific">Guillardia theta (strain CCMP2712)</name>
    <name type="common">Cryptophyte</name>
    <dbReference type="NCBI Taxonomy" id="905079"/>
    <lineage>
        <taxon>Eukaryota</taxon>
        <taxon>Cryptophyceae</taxon>
        <taxon>Pyrenomonadales</taxon>
        <taxon>Geminigeraceae</taxon>
        <taxon>Guillardia</taxon>
    </lineage>
</organism>
<evidence type="ECO:0000313" key="5">
    <source>
        <dbReference type="Proteomes" id="UP000011087"/>
    </source>
</evidence>
<proteinExistence type="predicted"/>
<reference evidence="3 5" key="1">
    <citation type="journal article" date="2012" name="Nature">
        <title>Algal genomes reveal evolutionary mosaicism and the fate of nucleomorphs.</title>
        <authorList>
            <consortium name="DOE Joint Genome Institute"/>
            <person name="Curtis B.A."/>
            <person name="Tanifuji G."/>
            <person name="Burki F."/>
            <person name="Gruber A."/>
            <person name="Irimia M."/>
            <person name="Maruyama S."/>
            <person name="Arias M.C."/>
            <person name="Ball S.G."/>
            <person name="Gile G.H."/>
            <person name="Hirakawa Y."/>
            <person name="Hopkins J.F."/>
            <person name="Kuo A."/>
            <person name="Rensing S.A."/>
            <person name="Schmutz J."/>
            <person name="Symeonidi A."/>
            <person name="Elias M."/>
            <person name="Eveleigh R.J."/>
            <person name="Herman E.K."/>
            <person name="Klute M.J."/>
            <person name="Nakayama T."/>
            <person name="Obornik M."/>
            <person name="Reyes-Prieto A."/>
            <person name="Armbrust E.V."/>
            <person name="Aves S.J."/>
            <person name="Beiko R.G."/>
            <person name="Coutinho P."/>
            <person name="Dacks J.B."/>
            <person name="Durnford D.G."/>
            <person name="Fast N.M."/>
            <person name="Green B.R."/>
            <person name="Grisdale C.J."/>
            <person name="Hempel F."/>
            <person name="Henrissat B."/>
            <person name="Hoppner M.P."/>
            <person name="Ishida K."/>
            <person name="Kim E."/>
            <person name="Koreny L."/>
            <person name="Kroth P.G."/>
            <person name="Liu Y."/>
            <person name="Malik S.B."/>
            <person name="Maier U.G."/>
            <person name="McRose D."/>
            <person name="Mock T."/>
            <person name="Neilson J.A."/>
            <person name="Onodera N.T."/>
            <person name="Poole A.M."/>
            <person name="Pritham E.J."/>
            <person name="Richards T.A."/>
            <person name="Rocap G."/>
            <person name="Roy S.W."/>
            <person name="Sarai C."/>
            <person name="Schaack S."/>
            <person name="Shirato S."/>
            <person name="Slamovits C.H."/>
            <person name="Spencer D.F."/>
            <person name="Suzuki S."/>
            <person name="Worden A.Z."/>
            <person name="Zauner S."/>
            <person name="Barry K."/>
            <person name="Bell C."/>
            <person name="Bharti A.K."/>
            <person name="Crow J.A."/>
            <person name="Grimwood J."/>
            <person name="Kramer R."/>
            <person name="Lindquist E."/>
            <person name="Lucas S."/>
            <person name="Salamov A."/>
            <person name="McFadden G.I."/>
            <person name="Lane C.E."/>
            <person name="Keeling P.J."/>
            <person name="Gray M.W."/>
            <person name="Grigoriev I.V."/>
            <person name="Archibald J.M."/>
        </authorList>
    </citation>
    <scope>NUCLEOTIDE SEQUENCE</scope>
    <source>
        <strain evidence="3 5">CCMP2712</strain>
    </source>
</reference>
<dbReference type="SMART" id="SM00060">
    <property type="entry name" value="FN3"/>
    <property type="match status" value="3"/>
</dbReference>
<dbReference type="PaxDb" id="55529-EKX39156"/>
<dbReference type="AlphaFoldDB" id="L1ISA8"/>
<reference evidence="4" key="3">
    <citation type="submission" date="2016-03" db="UniProtKB">
        <authorList>
            <consortium name="EnsemblProtists"/>
        </authorList>
    </citation>
    <scope>IDENTIFICATION</scope>
</reference>
<feature type="domain" description="Fibronectin type-III" evidence="2">
    <location>
        <begin position="53"/>
        <end position="144"/>
    </location>
</feature>
<dbReference type="EnsemblProtists" id="EKX39156">
    <property type="protein sequence ID" value="EKX39156"/>
    <property type="gene ID" value="GUITHDRAFT_143758"/>
</dbReference>
<dbReference type="GeneID" id="17295851"/>
<sequence length="500" mass="57041">MLALGTSEASHLKAEQLPFQNSQRNKFLLYTIDRIMKRNSSGDVRGFKRRKLAHRKPKCIKRSHDALLIAWRGSQKHVPGTCYHIEVRRHLESTWRTASEAYPGERIWISHLQSHTVYLVRIRARCGPHYSKWSDEAMFETLAQNHLRSIENVDVHATNNSVSLFWKNECRSITSYDVHELRHGAWTTVLDAQEQFKMQAEFQRRAPGAVEEAVWFVRRNLLPGREYAFRIIAKEKENHYSSKPIHVKTESPVLSPPGPCDKEQHPTCSCDKFSQTDADCHCSSTASPCTDVNFEIPTVSPCSHVSAPMMPLALNCSEASPDSITIEWDGLMCPATTEYVVQTMQLGNFCLHPSWGEHRSQSSTLTLESLRSSTFYLVRVAPVCVICNNFISEVSSEPVALPALTHKFERQWSKVLVLPTKPMDNARVELQGKLQRILDCKRTSQMIISRLMKSHLTLDEVKKMPRRVLEQHLRELQVKEGGIFAVTYALHGKTLPCLTN</sequence>
<dbReference type="InterPro" id="IPR036116">
    <property type="entry name" value="FN3_sf"/>
</dbReference>
<dbReference type="PROSITE" id="PS50853">
    <property type="entry name" value="FN3"/>
    <property type="match status" value="1"/>
</dbReference>
<dbReference type="Proteomes" id="UP000011087">
    <property type="component" value="Unassembled WGS sequence"/>
</dbReference>
<evidence type="ECO:0000313" key="3">
    <source>
        <dbReference type="EMBL" id="EKX39156.1"/>
    </source>
</evidence>
<dbReference type="PANTHER" id="PTHR46708">
    <property type="entry name" value="TENASCIN"/>
    <property type="match status" value="1"/>
</dbReference>
<evidence type="ECO:0000259" key="2">
    <source>
        <dbReference type="PROSITE" id="PS50853"/>
    </source>
</evidence>
<dbReference type="RefSeq" id="XP_005826136.1">
    <property type="nucleotide sequence ID" value="XM_005826079.1"/>
</dbReference>